<dbReference type="GO" id="GO:0003697">
    <property type="term" value="F:single-stranded DNA binding"/>
    <property type="evidence" value="ECO:0007669"/>
    <property type="project" value="UniProtKB-UniRule"/>
</dbReference>
<dbReference type="AlphaFoldDB" id="A0A1M7JQ86"/>
<dbReference type="GO" id="GO:0009295">
    <property type="term" value="C:nucleoid"/>
    <property type="evidence" value="ECO:0007669"/>
    <property type="project" value="TreeGrafter"/>
</dbReference>
<evidence type="ECO:0000256" key="4">
    <source>
        <dbReference type="SAM" id="MobiDB-lite"/>
    </source>
</evidence>
<dbReference type="PANTHER" id="PTHR10302:SF27">
    <property type="entry name" value="SINGLE-STRANDED DNA-BINDING PROTEIN"/>
    <property type="match status" value="1"/>
</dbReference>
<dbReference type="InterPro" id="IPR012340">
    <property type="entry name" value="NA-bd_OB-fold"/>
</dbReference>
<dbReference type="HAMAP" id="MF_00984">
    <property type="entry name" value="SSB"/>
    <property type="match status" value="1"/>
</dbReference>
<evidence type="ECO:0000313" key="6">
    <source>
        <dbReference type="Proteomes" id="UP000184394"/>
    </source>
</evidence>
<dbReference type="CDD" id="cd04496">
    <property type="entry name" value="SSB_OBF"/>
    <property type="match status" value="1"/>
</dbReference>
<proteinExistence type="inferred from homology"/>
<dbReference type="Proteomes" id="UP000184394">
    <property type="component" value="Unassembled WGS sequence"/>
</dbReference>
<keyword evidence="1 2" id="KW-0238">DNA-binding</keyword>
<dbReference type="RefSeq" id="WP_072950562.1">
    <property type="nucleotide sequence ID" value="NZ_FRCT01000006.1"/>
</dbReference>
<dbReference type="GO" id="GO:0006260">
    <property type="term" value="P:DNA replication"/>
    <property type="evidence" value="ECO:0007669"/>
    <property type="project" value="InterPro"/>
</dbReference>
<dbReference type="PIRSF" id="PIRSF002070">
    <property type="entry name" value="SSB"/>
    <property type="match status" value="1"/>
</dbReference>
<dbReference type="InterPro" id="IPR000424">
    <property type="entry name" value="Primosome_PriB/ssb"/>
</dbReference>
<name>A0A1M7JQ86_RUMFL</name>
<dbReference type="NCBIfam" id="TIGR00621">
    <property type="entry name" value="ssb"/>
    <property type="match status" value="1"/>
</dbReference>
<dbReference type="Pfam" id="PF00436">
    <property type="entry name" value="SSB"/>
    <property type="match status" value="1"/>
</dbReference>
<dbReference type="InterPro" id="IPR011344">
    <property type="entry name" value="ssDNA-bd"/>
</dbReference>
<dbReference type="Gene3D" id="2.40.50.140">
    <property type="entry name" value="Nucleic acid-binding proteins"/>
    <property type="match status" value="1"/>
</dbReference>
<dbReference type="PROSITE" id="PS50935">
    <property type="entry name" value="SSB"/>
    <property type="match status" value="1"/>
</dbReference>
<accession>A0A1M7JQ86</accession>
<evidence type="ECO:0000313" key="5">
    <source>
        <dbReference type="EMBL" id="SHM54883.1"/>
    </source>
</evidence>
<sequence length="170" mass="18702">MNKVILIGRLTADPELRQTQSGIASCRFTVACDRRFADKNTGERQADFISCTAWRQTAEFVSRYFSKGKLICVEGSLRTGSYQDKNHSDVTHYTTDVFVDNVEFVGGKNESGGNNGYQNGGYGAPQNNYNNNYSAPPQQAAPQQPAANDSMSYGNLSDFEEILSDGDVPF</sequence>
<evidence type="ECO:0000256" key="2">
    <source>
        <dbReference type="HAMAP-Rule" id="MF_00984"/>
    </source>
</evidence>
<dbReference type="PANTHER" id="PTHR10302">
    <property type="entry name" value="SINGLE-STRANDED DNA-BINDING PROTEIN"/>
    <property type="match status" value="1"/>
</dbReference>
<feature type="compositionally biased region" description="Low complexity" evidence="4">
    <location>
        <begin position="124"/>
        <end position="147"/>
    </location>
</feature>
<organism evidence="5 6">
    <name type="scientific">Ruminococcus flavefaciens</name>
    <dbReference type="NCBI Taxonomy" id="1265"/>
    <lineage>
        <taxon>Bacteria</taxon>
        <taxon>Bacillati</taxon>
        <taxon>Bacillota</taxon>
        <taxon>Clostridia</taxon>
        <taxon>Eubacteriales</taxon>
        <taxon>Oscillospiraceae</taxon>
        <taxon>Ruminococcus</taxon>
    </lineage>
</organism>
<dbReference type="OrthoDB" id="9809878at2"/>
<reference evidence="5 6" key="1">
    <citation type="submission" date="2016-11" db="EMBL/GenBank/DDBJ databases">
        <authorList>
            <person name="Jaros S."/>
            <person name="Januszkiewicz K."/>
            <person name="Wedrychowicz H."/>
        </authorList>
    </citation>
    <scope>NUCLEOTIDE SEQUENCE [LARGE SCALE GENOMIC DNA]</scope>
    <source>
        <strain evidence="5 6">Y1</strain>
    </source>
</reference>
<evidence type="ECO:0000256" key="1">
    <source>
        <dbReference type="ARBA" id="ARBA00023125"/>
    </source>
</evidence>
<protein>
    <recommendedName>
        <fullName evidence="2 3">Single-stranded DNA-binding protein</fullName>
        <shortName evidence="2">SSB</shortName>
    </recommendedName>
</protein>
<feature type="compositionally biased region" description="Gly residues" evidence="4">
    <location>
        <begin position="109"/>
        <end position="123"/>
    </location>
</feature>
<gene>
    <name evidence="5" type="ORF">SAMN04487860_106139</name>
</gene>
<comment type="caution">
    <text evidence="2">Lacks conserved residue(s) required for the propagation of feature annotation.</text>
</comment>
<evidence type="ECO:0000256" key="3">
    <source>
        <dbReference type="PIRNR" id="PIRNR002070"/>
    </source>
</evidence>
<feature type="region of interest" description="Disordered" evidence="4">
    <location>
        <begin position="109"/>
        <end position="170"/>
    </location>
</feature>
<comment type="subunit">
    <text evidence="2">Homotetramer.</text>
</comment>
<dbReference type="EMBL" id="FRCT01000006">
    <property type="protein sequence ID" value="SHM54883.1"/>
    <property type="molecule type" value="Genomic_DNA"/>
</dbReference>
<dbReference type="SUPFAM" id="SSF50249">
    <property type="entry name" value="Nucleic acid-binding proteins"/>
    <property type="match status" value="1"/>
</dbReference>